<dbReference type="Gene3D" id="3.40.1190.20">
    <property type="match status" value="1"/>
</dbReference>
<dbReference type="InterPro" id="IPR050306">
    <property type="entry name" value="PfkB_Carbo_kinase"/>
</dbReference>
<dbReference type="CDD" id="cd01167">
    <property type="entry name" value="bac_FRK"/>
    <property type="match status" value="1"/>
</dbReference>
<proteinExistence type="inferred from homology"/>
<comment type="similarity">
    <text evidence="1">Belongs to the carbohydrate kinase PfkB family.</text>
</comment>
<dbReference type="InterPro" id="IPR002173">
    <property type="entry name" value="Carboh/pur_kinase_PfkB_CS"/>
</dbReference>
<sequence length="338" mass="36615">MESKNVISFGECLIDRLGPPGGDPAIDLPLSDCFGGAPANVACGLSRLGVDVSFISSLGNDEFGKNFKNLMIKRGINTGGLQQDHSRPTRIVLVRRDIKGERSFEGFQGDQGLGFADQAISREKIIHDWPMIADGAKWLVIGTIPLASETSSEAFCWCIDKAINTGMQIALDLNWRPTFWRNQLTTDVLPNLDEKKKIKSILKNVSLIKLSKEEAIWFFNSSNPVQISSTLPNRPSVIVTDGSNPISWLINKSFGTLSAITPSSIVDTTGAGDAFTAGVIYKLLSCDLDQINDQAAKEIIQFAVACGAYVCQGLGAIDSQPYLHDVDMLLSCDVGEIS</sequence>
<reference evidence="7" key="1">
    <citation type="submission" date="2014-06" db="EMBL/GenBank/DDBJ databases">
        <authorList>
            <person name="Berube P.M."/>
        </authorList>
    </citation>
    <scope>NUCLEOTIDE SEQUENCE</scope>
    <source>
        <strain evidence="7">P0903-H212</strain>
    </source>
</reference>
<dbReference type="EC" id="2.7.1.4" evidence="7"/>
<dbReference type="PANTHER" id="PTHR43085:SF1">
    <property type="entry name" value="PSEUDOURIDINE KINASE-RELATED"/>
    <property type="match status" value="1"/>
</dbReference>
<dbReference type="GO" id="GO:0008865">
    <property type="term" value="F:fructokinase activity"/>
    <property type="evidence" value="ECO:0007669"/>
    <property type="project" value="UniProtKB-EC"/>
</dbReference>
<evidence type="ECO:0000256" key="5">
    <source>
        <dbReference type="ARBA" id="ARBA00022840"/>
    </source>
</evidence>
<protein>
    <submittedName>
        <fullName evidence="7">Fructokinase</fullName>
        <ecNumber evidence="7">2.7.1.4</ecNumber>
    </submittedName>
</protein>
<organism evidence="7">
    <name type="scientific">Prochlorococcus marinus str. P0903-H212</name>
    <dbReference type="NCBI Taxonomy" id="1622208"/>
    <lineage>
        <taxon>Bacteria</taxon>
        <taxon>Bacillati</taxon>
        <taxon>Cyanobacteriota</taxon>
        <taxon>Cyanophyceae</taxon>
        <taxon>Synechococcales</taxon>
        <taxon>Prochlorococcaceae</taxon>
        <taxon>Prochlorococcus</taxon>
    </lineage>
</organism>
<dbReference type="InterPro" id="IPR029056">
    <property type="entry name" value="Ribokinase-like"/>
</dbReference>
<dbReference type="AlphaFoldDB" id="A0A0D5A3F2"/>
<dbReference type="SUPFAM" id="SSF53613">
    <property type="entry name" value="Ribokinase-like"/>
    <property type="match status" value="1"/>
</dbReference>
<keyword evidence="2 7" id="KW-0808">Transferase</keyword>
<keyword evidence="3" id="KW-0547">Nucleotide-binding</keyword>
<dbReference type="GO" id="GO:0005524">
    <property type="term" value="F:ATP binding"/>
    <property type="evidence" value="ECO:0007669"/>
    <property type="project" value="UniProtKB-KW"/>
</dbReference>
<keyword evidence="4 7" id="KW-0418">Kinase</keyword>
<dbReference type="PANTHER" id="PTHR43085">
    <property type="entry name" value="HEXOKINASE FAMILY MEMBER"/>
    <property type="match status" value="1"/>
</dbReference>
<dbReference type="PROSITE" id="PS00584">
    <property type="entry name" value="PFKB_KINASES_2"/>
    <property type="match status" value="1"/>
</dbReference>
<evidence type="ECO:0000256" key="2">
    <source>
        <dbReference type="ARBA" id="ARBA00022679"/>
    </source>
</evidence>
<evidence type="ECO:0000256" key="3">
    <source>
        <dbReference type="ARBA" id="ARBA00022741"/>
    </source>
</evidence>
<name>A0A0D5A3F2_PROMR</name>
<evidence type="ECO:0000256" key="1">
    <source>
        <dbReference type="ARBA" id="ARBA00010688"/>
    </source>
</evidence>
<dbReference type="InterPro" id="IPR011611">
    <property type="entry name" value="PfkB_dom"/>
</dbReference>
<evidence type="ECO:0000256" key="4">
    <source>
        <dbReference type="ARBA" id="ARBA00022777"/>
    </source>
</evidence>
<dbReference type="Pfam" id="PF00294">
    <property type="entry name" value="PfkB"/>
    <property type="match status" value="1"/>
</dbReference>
<dbReference type="PROSITE" id="PS00583">
    <property type="entry name" value="PFKB_KINASES_1"/>
    <property type="match status" value="1"/>
</dbReference>
<feature type="domain" description="Carbohydrate kinase PfkB" evidence="6">
    <location>
        <begin position="4"/>
        <end position="321"/>
    </location>
</feature>
<dbReference type="EMBL" id="KJ947871">
    <property type="protein sequence ID" value="AJW30939.1"/>
    <property type="molecule type" value="Genomic_DNA"/>
</dbReference>
<keyword evidence="5" id="KW-0067">ATP-binding</keyword>
<gene>
    <name evidence="7" type="ORF">FA03_0107</name>
</gene>
<evidence type="ECO:0000259" key="6">
    <source>
        <dbReference type="Pfam" id="PF00294"/>
    </source>
</evidence>
<evidence type="ECO:0000313" key="7">
    <source>
        <dbReference type="EMBL" id="AJW30939.1"/>
    </source>
</evidence>
<accession>A0A0D5A3F2</accession>